<dbReference type="PROSITE" id="PS50883">
    <property type="entry name" value="EAL"/>
    <property type="match status" value="1"/>
</dbReference>
<evidence type="ECO:0000259" key="2">
    <source>
        <dbReference type="PROSITE" id="PS50883"/>
    </source>
</evidence>
<accession>A0A0S2K5X5</accession>
<feature type="transmembrane region" description="Helical" evidence="1">
    <location>
        <begin position="190"/>
        <end position="211"/>
    </location>
</feature>
<gene>
    <name evidence="3" type="ORF">PP2015_2845</name>
</gene>
<organism evidence="3 4">
    <name type="scientific">Pseudoalteromonas phenolica</name>
    <dbReference type="NCBI Taxonomy" id="161398"/>
    <lineage>
        <taxon>Bacteria</taxon>
        <taxon>Pseudomonadati</taxon>
        <taxon>Pseudomonadota</taxon>
        <taxon>Gammaproteobacteria</taxon>
        <taxon>Alteromonadales</taxon>
        <taxon>Pseudoalteromonadaceae</taxon>
        <taxon>Pseudoalteromonas</taxon>
    </lineage>
</organism>
<dbReference type="SUPFAM" id="SSF141868">
    <property type="entry name" value="EAL domain-like"/>
    <property type="match status" value="1"/>
</dbReference>
<dbReference type="Proteomes" id="UP000061457">
    <property type="component" value="Chromosome I"/>
</dbReference>
<dbReference type="GO" id="GO:0071111">
    <property type="term" value="F:cyclic-guanylate-specific phosphodiesterase activity"/>
    <property type="evidence" value="ECO:0007669"/>
    <property type="project" value="InterPro"/>
</dbReference>
<dbReference type="InterPro" id="IPR029787">
    <property type="entry name" value="Nucleotide_cyclase"/>
</dbReference>
<sequence>MIRRTSPANLLFAGFFIFLTCLVGYVYYTYETTRTAIVSDIDERLLHAAKSAQLLLGEQYHDDLATIQPEQYKRLSKQLSLLADTLNVEYVYSMVYEQPFVLFTSSSYTKEDVQTDMLTRFLDPYPEATVINKSAFRSTEPVFEISEDQWGRFKTIFVPYISNTGKTYLVGADITMDSVQAQLNASVTRAILSGSFFFFIAVLVACFYFILYRKSLTTDPRTGFGNRIALEHDINQHKNEHLSLAIVEIHELENIVSFYGANVGDQVMSKVMGYFASQSNSVYVYRLATSKLVLFCDSERGEHFLSNLVQQFPASSPVLNRPHLYVQLNAGIAEGNKSLLLENAYVACRQAVQQKELVCIYSIDKHEAKQLQHARLAMAKTLNDAFSQNRVVVYFTPRCAPNHDNICQYLCNARVLDEQGGIITDNAFSEVVKQSRMEGQLTRHIFSQCVTRFRKSRTAWSIGLSYQDASDPQLIDFISQELRRYPQPSLITFELDEQDILDNFNAMAVAINILKSKGVKILVNSVSSGLLTVSRVMKLSIDAIKLDDGISNHLENDEQVLSFIEHLARLCRDREMHLIVGNVETELQYELLCAAGVTYLQGSYIGKATPHIKCPEEHATYQASA</sequence>
<keyword evidence="1" id="KW-1133">Transmembrane helix</keyword>
<feature type="domain" description="EAL" evidence="2">
    <location>
        <begin position="375"/>
        <end position="622"/>
    </location>
</feature>
<evidence type="ECO:0000313" key="3">
    <source>
        <dbReference type="EMBL" id="ALO43330.1"/>
    </source>
</evidence>
<dbReference type="SMART" id="SM00267">
    <property type="entry name" value="GGDEF"/>
    <property type="match status" value="1"/>
</dbReference>
<dbReference type="CDD" id="cd01948">
    <property type="entry name" value="EAL"/>
    <property type="match status" value="1"/>
</dbReference>
<keyword evidence="1" id="KW-0472">Membrane</keyword>
<dbReference type="Gene3D" id="3.20.20.450">
    <property type="entry name" value="EAL domain"/>
    <property type="match status" value="1"/>
</dbReference>
<dbReference type="InterPro" id="IPR001633">
    <property type="entry name" value="EAL_dom"/>
</dbReference>
<dbReference type="PATRIC" id="fig|161398.10.peg.2904"/>
<dbReference type="RefSeq" id="WP_058030995.1">
    <property type="nucleotide sequence ID" value="NZ_CP013187.1"/>
</dbReference>
<dbReference type="PANTHER" id="PTHR33121">
    <property type="entry name" value="CYCLIC DI-GMP PHOSPHODIESTERASE PDEF"/>
    <property type="match status" value="1"/>
</dbReference>
<dbReference type="OrthoDB" id="5894408at2"/>
<reference evidence="4" key="1">
    <citation type="submission" date="2015-11" db="EMBL/GenBank/DDBJ databases">
        <authorList>
            <person name="Kim K.M."/>
        </authorList>
    </citation>
    <scope>NUCLEOTIDE SEQUENCE [LARGE SCALE GENOMIC DNA]</scope>
    <source>
        <strain evidence="4">KCTC 12086</strain>
    </source>
</reference>
<dbReference type="SUPFAM" id="SSF55073">
    <property type="entry name" value="Nucleotide cyclase"/>
    <property type="match status" value="1"/>
</dbReference>
<dbReference type="InterPro" id="IPR035919">
    <property type="entry name" value="EAL_sf"/>
</dbReference>
<keyword evidence="1" id="KW-0812">Transmembrane</keyword>
<dbReference type="InterPro" id="IPR043128">
    <property type="entry name" value="Rev_trsase/Diguanyl_cyclase"/>
</dbReference>
<dbReference type="Gene3D" id="3.30.70.270">
    <property type="match status" value="1"/>
</dbReference>
<evidence type="ECO:0000256" key="1">
    <source>
        <dbReference type="SAM" id="Phobius"/>
    </source>
</evidence>
<dbReference type="Pfam" id="PF00990">
    <property type="entry name" value="GGDEF"/>
    <property type="match status" value="1"/>
</dbReference>
<dbReference type="KEGG" id="pphe:PP2015_2845"/>
<feature type="transmembrane region" description="Helical" evidence="1">
    <location>
        <begin position="7"/>
        <end position="28"/>
    </location>
</feature>
<dbReference type="AlphaFoldDB" id="A0A0S2K5X5"/>
<dbReference type="SMART" id="SM00052">
    <property type="entry name" value="EAL"/>
    <property type="match status" value="1"/>
</dbReference>
<dbReference type="InterPro" id="IPR050706">
    <property type="entry name" value="Cyclic-di-GMP_PDE-like"/>
</dbReference>
<name>A0A0S2K5X5_9GAMM</name>
<dbReference type="Pfam" id="PF00563">
    <property type="entry name" value="EAL"/>
    <property type="match status" value="1"/>
</dbReference>
<dbReference type="EMBL" id="CP013187">
    <property type="protein sequence ID" value="ALO43330.1"/>
    <property type="molecule type" value="Genomic_DNA"/>
</dbReference>
<proteinExistence type="predicted"/>
<dbReference type="InterPro" id="IPR000160">
    <property type="entry name" value="GGDEF_dom"/>
</dbReference>
<protein>
    <submittedName>
        <fullName evidence="3">EAL domain protein</fullName>
    </submittedName>
</protein>
<keyword evidence="4" id="KW-1185">Reference proteome</keyword>
<dbReference type="PANTHER" id="PTHR33121:SF79">
    <property type="entry name" value="CYCLIC DI-GMP PHOSPHODIESTERASE PDED-RELATED"/>
    <property type="match status" value="1"/>
</dbReference>
<dbReference type="STRING" id="161398.PP2015_2845"/>
<evidence type="ECO:0000313" key="4">
    <source>
        <dbReference type="Proteomes" id="UP000061457"/>
    </source>
</evidence>